<dbReference type="Pfam" id="PF13229">
    <property type="entry name" value="Beta_helix"/>
    <property type="match status" value="1"/>
</dbReference>
<proteinExistence type="predicted"/>
<dbReference type="PANTHER" id="PTHR36453">
    <property type="entry name" value="SECRETED PROTEIN-RELATED"/>
    <property type="match status" value="1"/>
</dbReference>
<evidence type="ECO:0000256" key="1">
    <source>
        <dbReference type="SAM" id="SignalP"/>
    </source>
</evidence>
<dbReference type="Proteomes" id="UP000282195">
    <property type="component" value="Chromosome"/>
</dbReference>
<dbReference type="Gene3D" id="2.160.20.10">
    <property type="entry name" value="Single-stranded right-handed beta-helix, Pectin lyase-like"/>
    <property type="match status" value="1"/>
</dbReference>
<dbReference type="InterPro" id="IPR006311">
    <property type="entry name" value="TAT_signal"/>
</dbReference>
<protein>
    <submittedName>
        <fullName evidence="4">TIGR03808 family TAT-translocated repetitive protein</fullName>
    </submittedName>
</protein>
<dbReference type="KEGG" id="rjg:CCGE525_06195"/>
<dbReference type="PANTHER" id="PTHR36453:SF1">
    <property type="entry name" value="RIGHT HANDED BETA HELIX DOMAIN-CONTAINING PROTEIN"/>
    <property type="match status" value="1"/>
</dbReference>
<gene>
    <name evidence="4" type="ORF">CCGE525_06195</name>
</gene>
<evidence type="ECO:0000313" key="4">
    <source>
        <dbReference type="EMBL" id="AYG58449.1"/>
    </source>
</evidence>
<dbReference type="RefSeq" id="WP_120703523.1">
    <property type="nucleotide sequence ID" value="NZ_CP032694.1"/>
</dbReference>
<dbReference type="NCBIfam" id="TIGR03808">
    <property type="entry name" value="RR_plus_rpt_1"/>
    <property type="match status" value="1"/>
</dbReference>
<dbReference type="SUPFAM" id="SSF51126">
    <property type="entry name" value="Pectin lyase-like"/>
    <property type="match status" value="1"/>
</dbReference>
<keyword evidence="1" id="KW-0732">Signal</keyword>
<dbReference type="SMART" id="SM00710">
    <property type="entry name" value="PbH1"/>
    <property type="match status" value="7"/>
</dbReference>
<dbReference type="Pfam" id="PF05048">
    <property type="entry name" value="NosD"/>
    <property type="match status" value="1"/>
</dbReference>
<dbReference type="InterPro" id="IPR011050">
    <property type="entry name" value="Pectin_lyase_fold/virulence"/>
</dbReference>
<keyword evidence="5" id="KW-1185">Reference proteome</keyword>
<sequence>MVQRRAFIAYIAASAAAGLFAQRSLAAPLAKIAAAEMRGPIDAIAYKATPGTSDIRSGKLQAVIDNAARNNAPVFLPPGNYDVSNLTLPDNTRITGIPGASRLVYGGEGHLMSADKAKRIELSGLVLDGGNRWLADYAGGLLQFAGIDQVLIDNCEIAGSRKHALQLERCGGRIERSRISGAAEAGLYSVQSTGLTITGNTVEDCGNGGILIHRWDKGADGSVVSGNRIARIGANDGGTGQNGNGINVFRAGGVLVSGNQIADCAFTAVRANSASNVQITGNQCLRSGETAIFCEFEFEGAVVSNNLIDGAANGIAIANFDKGGRLASVTGNIVRNLLLTGPYAQESGFGIGISAEADTLIASNLIENAPLWGLKLGWGAYLRNLVATGNIIRQAPIGCAVSVVDGAGAAVISDNLFQEATKGAIIGFRWDKPASGDLTTTGSENFPQLTIAKNRLA</sequence>
<evidence type="ECO:0000259" key="3">
    <source>
        <dbReference type="Pfam" id="PF13229"/>
    </source>
</evidence>
<dbReference type="AlphaFoldDB" id="A0A387FIV5"/>
<feature type="domain" description="Periplasmic copper-binding protein NosD beta helix" evidence="2">
    <location>
        <begin position="233"/>
        <end position="418"/>
    </location>
</feature>
<feature type="chain" id="PRO_5017277112" evidence="1">
    <location>
        <begin position="27"/>
        <end position="457"/>
    </location>
</feature>
<organism evidence="4 5">
    <name type="scientific">Rhizobium jaguaris</name>
    <dbReference type="NCBI Taxonomy" id="1312183"/>
    <lineage>
        <taxon>Bacteria</taxon>
        <taxon>Pseudomonadati</taxon>
        <taxon>Pseudomonadota</taxon>
        <taxon>Alphaproteobacteria</taxon>
        <taxon>Hyphomicrobiales</taxon>
        <taxon>Rhizobiaceae</taxon>
        <taxon>Rhizobium/Agrobacterium group</taxon>
        <taxon>Rhizobium</taxon>
    </lineage>
</organism>
<feature type="signal peptide" evidence="1">
    <location>
        <begin position="1"/>
        <end position="26"/>
    </location>
</feature>
<dbReference type="EMBL" id="CP032694">
    <property type="protein sequence ID" value="AYG58449.1"/>
    <property type="molecule type" value="Genomic_DNA"/>
</dbReference>
<feature type="domain" description="Right handed beta helix" evidence="3">
    <location>
        <begin position="107"/>
        <end position="223"/>
    </location>
</feature>
<name>A0A387FIV5_9HYPH</name>
<evidence type="ECO:0000259" key="2">
    <source>
        <dbReference type="Pfam" id="PF05048"/>
    </source>
</evidence>
<dbReference type="NCBIfam" id="TIGR03807">
    <property type="entry name" value="RR_fam_repeat"/>
    <property type="match status" value="1"/>
</dbReference>
<dbReference type="OrthoDB" id="9788772at2"/>
<reference evidence="4 5" key="1">
    <citation type="submission" date="2018-10" db="EMBL/GenBank/DDBJ databases">
        <title>Rhizobium etli, R. leguminosarum and a new Rhizobium genospecies from Phaseolus dumosus.</title>
        <authorList>
            <person name="Ramirez-Puebla S.T."/>
            <person name="Rogel-Hernandez M.A."/>
            <person name="Guerrero G."/>
            <person name="Ormeno-Orrillo E."/>
            <person name="Martinez-Romero J.C."/>
            <person name="Negrete-Yankelevich S."/>
            <person name="Martinez-Romero E."/>
        </authorList>
    </citation>
    <scope>NUCLEOTIDE SEQUENCE [LARGE SCALE GENOMIC DNA]</scope>
    <source>
        <strain evidence="4 5">CCGE525</strain>
    </source>
</reference>
<dbReference type="InterPro" id="IPR012334">
    <property type="entry name" value="Pectin_lyas_fold"/>
</dbReference>
<dbReference type="InterPro" id="IPR022444">
    <property type="entry name" value="Cofactor-bd_rpt"/>
</dbReference>
<dbReference type="InterPro" id="IPR007742">
    <property type="entry name" value="NosD_dom"/>
</dbReference>
<dbReference type="InterPro" id="IPR039448">
    <property type="entry name" value="Beta_helix"/>
</dbReference>
<dbReference type="InterPro" id="IPR006626">
    <property type="entry name" value="PbH1"/>
</dbReference>
<evidence type="ECO:0000313" key="5">
    <source>
        <dbReference type="Proteomes" id="UP000282195"/>
    </source>
</evidence>
<dbReference type="PROSITE" id="PS51318">
    <property type="entry name" value="TAT"/>
    <property type="match status" value="1"/>
</dbReference>
<dbReference type="InterPro" id="IPR022388">
    <property type="entry name" value="CHP03808"/>
</dbReference>
<accession>A0A387FIV5</accession>